<keyword evidence="3" id="KW-1185">Reference proteome</keyword>
<dbReference type="PANTHER" id="PTHR24148">
    <property type="entry name" value="ANKYRIN REPEAT DOMAIN-CONTAINING PROTEIN 39 HOMOLOG-RELATED"/>
    <property type="match status" value="1"/>
</dbReference>
<dbReference type="PANTHER" id="PTHR24148:SF82">
    <property type="entry name" value="HETEROKARYON INCOMPATIBILITY DOMAIN-CONTAINING PROTEIN"/>
    <property type="match status" value="1"/>
</dbReference>
<dbReference type="InterPro" id="IPR010730">
    <property type="entry name" value="HET"/>
</dbReference>
<organism evidence="2 3">
    <name type="scientific">Apiospora kogelbergensis</name>
    <dbReference type="NCBI Taxonomy" id="1337665"/>
    <lineage>
        <taxon>Eukaryota</taxon>
        <taxon>Fungi</taxon>
        <taxon>Dikarya</taxon>
        <taxon>Ascomycota</taxon>
        <taxon>Pezizomycotina</taxon>
        <taxon>Sordariomycetes</taxon>
        <taxon>Xylariomycetidae</taxon>
        <taxon>Amphisphaeriales</taxon>
        <taxon>Apiosporaceae</taxon>
        <taxon>Apiospora</taxon>
    </lineage>
</organism>
<proteinExistence type="predicted"/>
<gene>
    <name evidence="2" type="ORF">PG999_012190</name>
</gene>
<dbReference type="Proteomes" id="UP001392437">
    <property type="component" value="Unassembled WGS sequence"/>
</dbReference>
<accession>A0AAW0QJE0</accession>
<dbReference type="Pfam" id="PF26639">
    <property type="entry name" value="Het-6_barrel"/>
    <property type="match status" value="1"/>
</dbReference>
<dbReference type="AlphaFoldDB" id="A0AAW0QJE0"/>
<sequence>MEANSDSHESIGIQHIPLYLIHKLDYSKSQIRLLSILPGQKDEEVNCRCYIVDLDDRPVFNALSYVWGDARNKANMMLEGVRIEITNSLAAALSRIRLPHEAVAIWADAVCINQRDPAEKAHQIGVMQKIYSQCSKSLVWMGDISVKGDTGEAAVKAARAALNALRICADEPHDELIGWPGQDPVAVSAGDPAKRPEHHDVFDLFQAGTAMYPPDYLGPFSVPVMSVLQAKHWDEWDVDPLTRLWRFRDRKATNSKDKLFGMWALIKEGSLASIKPSDYSLDVAILFRKVTVDLLRSLNSLKPLIGWRGERVTGGLPSWVLDLVQRDPLESVSGFWTHEIAWDKFDSSRGLPQFRLHRDSDNSDLFLELDGIRVDQVARIVADSRYNESSEWREILERVIGECMSREELLGQFDNLIQGRLDEHHPRVSDPSWGDSWWVDRMLRAQVLFLTCDNRIGVGPPSLKPEDDIWILSGGNHPFLLRSNTSEEGGLRRWELVGDCFVYGIMYGEVTDASKSVIQTQVAIIN</sequence>
<evidence type="ECO:0000313" key="2">
    <source>
        <dbReference type="EMBL" id="KAK8101816.1"/>
    </source>
</evidence>
<evidence type="ECO:0000259" key="1">
    <source>
        <dbReference type="Pfam" id="PF06985"/>
    </source>
</evidence>
<comment type="caution">
    <text evidence="2">The sequence shown here is derived from an EMBL/GenBank/DDBJ whole genome shotgun (WGS) entry which is preliminary data.</text>
</comment>
<feature type="domain" description="Heterokaryon incompatibility" evidence="1">
    <location>
        <begin position="60"/>
        <end position="157"/>
    </location>
</feature>
<dbReference type="EMBL" id="JAQQWP010000009">
    <property type="protein sequence ID" value="KAK8101816.1"/>
    <property type="molecule type" value="Genomic_DNA"/>
</dbReference>
<evidence type="ECO:0000313" key="3">
    <source>
        <dbReference type="Proteomes" id="UP001392437"/>
    </source>
</evidence>
<dbReference type="Pfam" id="PF06985">
    <property type="entry name" value="HET"/>
    <property type="match status" value="1"/>
</dbReference>
<dbReference type="InterPro" id="IPR052895">
    <property type="entry name" value="HetReg/Transcr_Mod"/>
</dbReference>
<name>A0AAW0QJE0_9PEZI</name>
<protein>
    <submittedName>
        <fullName evidence="2">Heterokaryon incompatibility protein-domain-containing protein</fullName>
    </submittedName>
</protein>
<reference evidence="2 3" key="1">
    <citation type="submission" date="2023-01" db="EMBL/GenBank/DDBJ databases">
        <title>Analysis of 21 Apiospora genomes using comparative genomics revels a genus with tremendous synthesis potential of carbohydrate active enzymes and secondary metabolites.</title>
        <authorList>
            <person name="Sorensen T."/>
        </authorList>
    </citation>
    <scope>NUCLEOTIDE SEQUENCE [LARGE SCALE GENOMIC DNA]</scope>
    <source>
        <strain evidence="2 3">CBS 117206</strain>
    </source>
</reference>